<dbReference type="InterPro" id="IPR007889">
    <property type="entry name" value="HTH_Psq"/>
</dbReference>
<dbReference type="GO" id="GO:0003677">
    <property type="term" value="F:DNA binding"/>
    <property type="evidence" value="ECO:0007669"/>
    <property type="project" value="UniProtKB-KW"/>
</dbReference>
<dbReference type="Pfam" id="PF04218">
    <property type="entry name" value="CENP-B_N"/>
    <property type="match status" value="1"/>
</dbReference>
<dbReference type="AlphaFoldDB" id="A0A6J2U5K1"/>
<accession>A0A6J2U5K1</accession>
<keyword evidence="3" id="KW-0539">Nucleus</keyword>
<comment type="subcellular location">
    <subcellularLocation>
        <location evidence="1">Nucleus</location>
    </subcellularLocation>
</comment>
<evidence type="ECO:0000259" key="4">
    <source>
        <dbReference type="PROSITE" id="PS51253"/>
    </source>
</evidence>
<organism evidence="5 6">
    <name type="scientific">Drosophila lebanonensis</name>
    <name type="common">Fruit fly</name>
    <name type="synonym">Scaptodrosophila lebanonensis</name>
    <dbReference type="NCBI Taxonomy" id="7225"/>
    <lineage>
        <taxon>Eukaryota</taxon>
        <taxon>Metazoa</taxon>
        <taxon>Ecdysozoa</taxon>
        <taxon>Arthropoda</taxon>
        <taxon>Hexapoda</taxon>
        <taxon>Insecta</taxon>
        <taxon>Pterygota</taxon>
        <taxon>Neoptera</taxon>
        <taxon>Endopterygota</taxon>
        <taxon>Diptera</taxon>
        <taxon>Brachycera</taxon>
        <taxon>Muscomorpha</taxon>
        <taxon>Ephydroidea</taxon>
        <taxon>Drosophilidae</taxon>
        <taxon>Scaptodrosophila</taxon>
    </lineage>
</organism>
<dbReference type="Gene3D" id="1.10.10.60">
    <property type="entry name" value="Homeodomain-like"/>
    <property type="match status" value="2"/>
</dbReference>
<dbReference type="Proteomes" id="UP000504634">
    <property type="component" value="Unplaced"/>
</dbReference>
<evidence type="ECO:0000313" key="5">
    <source>
        <dbReference type="Proteomes" id="UP000504634"/>
    </source>
</evidence>
<evidence type="ECO:0000256" key="3">
    <source>
        <dbReference type="ARBA" id="ARBA00023242"/>
    </source>
</evidence>
<dbReference type="PROSITE" id="PS51253">
    <property type="entry name" value="HTH_CENPB"/>
    <property type="match status" value="1"/>
</dbReference>
<sequence>MKMPKTTKLKRKAISLETKIEILDRLRNGEGSTFLGKMFGLNEATVRTIKRNEFSIRQSMISGTKLSVKSSSYTRDATKEKMEKALIIWLEDNAQKRIPVDGKNIKQQALRFYKMIKDEQSSTSTQSTPEKTYLFSASTGWLTGFLQRHALHNIKIKGETCSAGQKAAKEKLKTISSDSEESVKLTADLIEEGHQLANKLEYHFVTNDPNVERVAQFQRELNSCMDRYKELYKEVATIDS</sequence>
<gene>
    <name evidence="6" type="primary">LOC115630718</name>
</gene>
<dbReference type="RefSeq" id="XP_030383230.1">
    <property type="nucleotide sequence ID" value="XM_030527370.1"/>
</dbReference>
<evidence type="ECO:0000256" key="1">
    <source>
        <dbReference type="ARBA" id="ARBA00004123"/>
    </source>
</evidence>
<protein>
    <submittedName>
        <fullName evidence="6">Tigger transposable element-derived protein 1-like</fullName>
    </submittedName>
</protein>
<dbReference type="GO" id="GO:0005634">
    <property type="term" value="C:nucleus"/>
    <property type="evidence" value="ECO:0007669"/>
    <property type="project" value="UniProtKB-SubCell"/>
</dbReference>
<keyword evidence="2" id="KW-0238">DNA-binding</keyword>
<feature type="domain" description="HTH CENPB-type" evidence="4">
    <location>
        <begin position="70"/>
        <end position="155"/>
    </location>
</feature>
<dbReference type="SUPFAM" id="SSF46689">
    <property type="entry name" value="Homeodomain-like"/>
    <property type="match status" value="2"/>
</dbReference>
<dbReference type="OrthoDB" id="7995304at2759"/>
<dbReference type="PANTHER" id="PTHR19303:SF26">
    <property type="entry name" value="TIGGER TRANSPOSABLE ELEMENT-DERIVED PROTEIN 1"/>
    <property type="match status" value="1"/>
</dbReference>
<dbReference type="GeneID" id="115630718"/>
<evidence type="ECO:0000256" key="2">
    <source>
        <dbReference type="ARBA" id="ARBA00023125"/>
    </source>
</evidence>
<dbReference type="PANTHER" id="PTHR19303">
    <property type="entry name" value="TRANSPOSON"/>
    <property type="match status" value="1"/>
</dbReference>
<dbReference type="InterPro" id="IPR050863">
    <property type="entry name" value="CenT-Element_Derived"/>
</dbReference>
<name>A0A6J2U5K1_DROLE</name>
<dbReference type="Pfam" id="PF03221">
    <property type="entry name" value="HTH_Tnp_Tc5"/>
    <property type="match status" value="1"/>
</dbReference>
<dbReference type="InterPro" id="IPR006600">
    <property type="entry name" value="HTH_CenpB_DNA-bd_dom"/>
</dbReference>
<keyword evidence="5" id="KW-1185">Reference proteome</keyword>
<dbReference type="SMART" id="SM00674">
    <property type="entry name" value="CENPB"/>
    <property type="match status" value="1"/>
</dbReference>
<reference evidence="6" key="1">
    <citation type="submission" date="2025-08" db="UniProtKB">
        <authorList>
            <consortium name="RefSeq"/>
        </authorList>
    </citation>
    <scope>IDENTIFICATION</scope>
    <source>
        <strain evidence="6">11010-0011.00</strain>
        <tissue evidence="6">Whole body</tissue>
    </source>
</reference>
<evidence type="ECO:0000313" key="6">
    <source>
        <dbReference type="RefSeq" id="XP_030383230.1"/>
    </source>
</evidence>
<dbReference type="InterPro" id="IPR009057">
    <property type="entry name" value="Homeodomain-like_sf"/>
</dbReference>
<proteinExistence type="predicted"/>